<feature type="compositionally biased region" description="Basic and acidic residues" evidence="2">
    <location>
        <begin position="1410"/>
        <end position="1420"/>
    </location>
</feature>
<dbReference type="GO" id="GO:0098982">
    <property type="term" value="C:GABA-ergic synapse"/>
    <property type="evidence" value="ECO:0007669"/>
    <property type="project" value="TreeGrafter"/>
</dbReference>
<feature type="compositionally biased region" description="Basic and acidic residues" evidence="2">
    <location>
        <begin position="1612"/>
        <end position="1625"/>
    </location>
</feature>
<feature type="compositionally biased region" description="Polar residues" evidence="2">
    <location>
        <begin position="1576"/>
        <end position="1585"/>
    </location>
</feature>
<feature type="compositionally biased region" description="Low complexity" evidence="2">
    <location>
        <begin position="659"/>
        <end position="674"/>
    </location>
</feature>
<feature type="coiled-coil region" evidence="1">
    <location>
        <begin position="1142"/>
        <end position="1209"/>
    </location>
</feature>
<accession>A0A9D3RHG6</accession>
<feature type="region of interest" description="Disordered" evidence="2">
    <location>
        <begin position="1410"/>
        <end position="1590"/>
    </location>
</feature>
<name>A0A9D3RHG6_ANGAN</name>
<evidence type="ECO:0000256" key="2">
    <source>
        <dbReference type="SAM" id="MobiDB-lite"/>
    </source>
</evidence>
<feature type="region of interest" description="Disordered" evidence="2">
    <location>
        <begin position="1284"/>
        <end position="1375"/>
    </location>
</feature>
<keyword evidence="1" id="KW-0175">Coiled coil</keyword>
<feature type="compositionally biased region" description="Polar residues" evidence="2">
    <location>
        <begin position="1284"/>
        <end position="1293"/>
    </location>
</feature>
<feature type="compositionally biased region" description="Basic and acidic residues" evidence="2">
    <location>
        <begin position="1487"/>
        <end position="1497"/>
    </location>
</feature>
<evidence type="ECO:0000313" key="3">
    <source>
        <dbReference type="EMBL" id="KAG5830324.1"/>
    </source>
</evidence>
<feature type="region of interest" description="Disordered" evidence="2">
    <location>
        <begin position="1671"/>
        <end position="1705"/>
    </location>
</feature>
<feature type="compositionally biased region" description="Polar residues" evidence="2">
    <location>
        <begin position="1425"/>
        <end position="1437"/>
    </location>
</feature>
<keyword evidence="4" id="KW-1185">Reference proteome</keyword>
<gene>
    <name evidence="3" type="ORF">ANANG_G00309240</name>
</gene>
<dbReference type="EMBL" id="JAFIRN010000019">
    <property type="protein sequence ID" value="KAG5830324.1"/>
    <property type="molecule type" value="Genomic_DNA"/>
</dbReference>
<proteinExistence type="predicted"/>
<dbReference type="PANTHER" id="PTHR14113">
    <property type="entry name" value="PICCOLO/BASSOON"/>
    <property type="match status" value="1"/>
</dbReference>
<sequence length="1956" mass="208981">QLKFPVSVSEPVSAPVHVAVPIPEPDAVPEPVSAALPVIIPTAQTVSAQIPAPVVIPEPASVPVSAMGQTAESVSAPAIVSATPPASVSEPSPVPPAEIIAPCPPPQPPLTTSITLPQTVTKIPVAVAIPYVAPASSMTSTPSLPIETVVVDIQPKMEDSLLSQFSVSETSVTLPLPVTVSSIISAAPVALSVSPPEMQTAQGHVVISVPSVDSISVIAHATQDIVASAVSVAAACPVIEATSQISSTLPPLSSFSDSTLTAVVSVPPIPTLPQYAPVVSSVVSATVSASVSTTQPLTSAPQVPPKPLALLRTSSQEKVDISIIACPPPPPPPPPLPPPTLPKPALYPQKPPFGTPQVFSSAVAVPVSTTMTAAQVTVTTTGPTAVKISTGPTYKPTVPPPVPPKPATIPAGLIFSHKPGETVRPPVAPKPVAAQQMITVSQAGPVAPVRTSDMTLNLSALPECRLSATSPRSPLSPRYASSLHETYVVITLPSEPGTPIEGIMTQAPTSPAAVSPSKQQPQSAPAAPVAFTQYTKSVESQEIQGSEKVLSSMSHVYSSISTAAQPAETLPSLVAQVVTTEVQRTTVSVVRERLPGTPPSPATRADSVAIAIPPETAKIPPKPKENGRMYYSSDVVDLRTLRLNVEMTDKGLDLSAPNSRRQSFSSDSSGRQTSAVQPAVVNLSAESVPAPTLSVVTDSITIVTCTATIAYNNGAADRPLDLGHVGSTSMPLQLTTSKPFEPVSQIIYRALDSQPTPVSNADAPINLSFGAITNLEHLGAPVTVAPASLTNGISLPSRVEAGLVGAIDLTTSKPLETMVAGDGSNSAVVSSIIEDDGKPVDLTAGRRVICCDVVYSLPFVGSCGTQQPPITLSEDHLGYKDDSYQYDHTGTCGTNGSDGAAPSISENNLGESGLLFCKNKNGYGYPNGATEGAVDLTAGKMSAGEIMDYSSKGAGAYSGMTIPQYSQARITPTVGTHFGVNSVLRSSNGVVYSSIAAPVPSTYAITTQPGSLFSTTYNALPGMHAHDTVPAAPLEDQTLSQSYSFLPTAASVQEQAVSQEMGGMSAAFPQLLPAGTSLHDAYTDASLEAIAASLEALASPLMADDAQQQYQMERDFLELEKMKQFRLAEELEWERLEIQRFREHEQLLVQKELEELQSMKQQLLLQQEEEHQAHLLMQQETYAQQQLQLEQIQQLQQQLQQQLEEQKMRHLYPYGYEPSEGGSLTGSEQVPLDQQYVAGDNGQYWPVQDDATTSSSATGLELQQNTTWYTVPTEGVAHYITSLPSSTETPQNENQRHLQVAQRATTVPNKKIVDSGVQTDEEDGTEKAYSGRKRRNKKSVDSSVQTDDEDQDDWDIPARSRRRSRSSKQGSKVSSIAIQTVAEISVQTDPSGTIKRPSVKAQFDTKLEIGRHGSSLERTYRGGSATCQADTGSGTSSPEKDRRRPTPLEIGYSTHLKADSSLQVAPSPPKSPKVLYSPISPLSPSKSIERAQYDKSVGEVSPQKMLTADPSKPPQGPRTMKATQRSQSPAEERAGAGFQYADVYSSKGSQSSTSSGTQKKVKRTLPNPPPEDDAAGSQSGYSTGSARRRLCRNTTIARAKILQDIDRELDLVERESSKLRKKQAELDEEEKEIDAKLRYLEMGINRRKEALLKEREKRERAYLQGVAEERDYMSDSEVSNIREPRGGNGHGRERPRTAPQSELNQFIPPHTQNEARYGQSEGPYAQYPYAPQTQAAATQYSQQTLYQPSLYHQQVSPYQSQSVYSSVPTLSYPQSSHQPSQQQGYQHSSQMLLLQQKARQATLSDLEPKITTNYEVIRSQPLMMGSSSADPGYGMAHLGGGKYGGLDLRLGLEERGSMASSPMSSISADSFYADIDHHRNYVLIDDIGELTKGSAGLSSGFSIPDKDLAKADRLLRAAEVRRARPRWRTSWGPCRRRPGSTPTAKERRTPWRSPTS</sequence>
<evidence type="ECO:0000313" key="4">
    <source>
        <dbReference type="Proteomes" id="UP001044222"/>
    </source>
</evidence>
<feature type="compositionally biased region" description="Basic and acidic residues" evidence="2">
    <location>
        <begin position="1680"/>
        <end position="1696"/>
    </location>
</feature>
<feature type="region of interest" description="Disordered" evidence="2">
    <location>
        <begin position="1926"/>
        <end position="1956"/>
    </location>
</feature>
<feature type="region of interest" description="Disordered" evidence="2">
    <location>
        <begin position="652"/>
        <end position="677"/>
    </location>
</feature>
<dbReference type="GO" id="GO:0098882">
    <property type="term" value="F:structural constituent of presynaptic active zone"/>
    <property type="evidence" value="ECO:0007669"/>
    <property type="project" value="TreeGrafter"/>
</dbReference>
<dbReference type="Proteomes" id="UP001044222">
    <property type="component" value="Chromosome 19"/>
</dbReference>
<feature type="compositionally biased region" description="Acidic residues" evidence="2">
    <location>
        <begin position="1346"/>
        <end position="1355"/>
    </location>
</feature>
<feature type="region of interest" description="Disordered" evidence="2">
    <location>
        <begin position="1612"/>
        <end position="1631"/>
    </location>
</feature>
<organism evidence="3 4">
    <name type="scientific">Anguilla anguilla</name>
    <name type="common">European freshwater eel</name>
    <name type="synonym">Muraena anguilla</name>
    <dbReference type="NCBI Taxonomy" id="7936"/>
    <lineage>
        <taxon>Eukaryota</taxon>
        <taxon>Metazoa</taxon>
        <taxon>Chordata</taxon>
        <taxon>Craniata</taxon>
        <taxon>Vertebrata</taxon>
        <taxon>Euteleostomi</taxon>
        <taxon>Actinopterygii</taxon>
        <taxon>Neopterygii</taxon>
        <taxon>Teleostei</taxon>
        <taxon>Anguilliformes</taxon>
        <taxon>Anguillidae</taxon>
        <taxon>Anguilla</taxon>
    </lineage>
</organism>
<dbReference type="GO" id="GO:0030424">
    <property type="term" value="C:axon"/>
    <property type="evidence" value="ECO:0007669"/>
    <property type="project" value="TreeGrafter"/>
</dbReference>
<feature type="compositionally biased region" description="Low complexity" evidence="2">
    <location>
        <begin position="1545"/>
        <end position="1558"/>
    </location>
</feature>
<reference evidence="3" key="1">
    <citation type="submission" date="2021-01" db="EMBL/GenBank/DDBJ databases">
        <title>A chromosome-scale assembly of European eel, Anguilla anguilla.</title>
        <authorList>
            <person name="Henkel C."/>
            <person name="Jong-Raadsen S.A."/>
            <person name="Dufour S."/>
            <person name="Weltzien F.-A."/>
            <person name="Palstra A.P."/>
            <person name="Pelster B."/>
            <person name="Spaink H.P."/>
            <person name="Van Den Thillart G.E."/>
            <person name="Jansen H."/>
            <person name="Zahm M."/>
            <person name="Klopp C."/>
            <person name="Cedric C."/>
            <person name="Louis A."/>
            <person name="Berthelot C."/>
            <person name="Parey E."/>
            <person name="Roest Crollius H."/>
            <person name="Montfort J."/>
            <person name="Robinson-Rechavi M."/>
            <person name="Bucao C."/>
            <person name="Bouchez O."/>
            <person name="Gislard M."/>
            <person name="Lluch J."/>
            <person name="Milhes M."/>
            <person name="Lampietro C."/>
            <person name="Lopez Roques C."/>
            <person name="Donnadieu C."/>
            <person name="Braasch I."/>
            <person name="Desvignes T."/>
            <person name="Postlethwait J."/>
            <person name="Bobe J."/>
            <person name="Guiguen Y."/>
            <person name="Dirks R."/>
        </authorList>
    </citation>
    <scope>NUCLEOTIDE SEQUENCE</scope>
    <source>
        <strain evidence="3">Tag_6206</strain>
        <tissue evidence="3">Liver</tissue>
    </source>
</reference>
<dbReference type="GO" id="GO:0035418">
    <property type="term" value="P:protein localization to synapse"/>
    <property type="evidence" value="ECO:0007669"/>
    <property type="project" value="TreeGrafter"/>
</dbReference>
<dbReference type="GO" id="GO:0048788">
    <property type="term" value="C:cytoskeleton of presynaptic active zone"/>
    <property type="evidence" value="ECO:0007669"/>
    <property type="project" value="TreeGrafter"/>
</dbReference>
<dbReference type="InterPro" id="IPR052098">
    <property type="entry name" value="Presynaptic_Scaffold_Bsn/Pclo"/>
</dbReference>
<dbReference type="GO" id="GO:1904071">
    <property type="term" value="P:presynaptic active zone assembly"/>
    <property type="evidence" value="ECO:0007669"/>
    <property type="project" value="TreeGrafter"/>
</dbReference>
<evidence type="ECO:0000256" key="1">
    <source>
        <dbReference type="SAM" id="Coils"/>
    </source>
</evidence>
<evidence type="ECO:0008006" key="5">
    <source>
        <dbReference type="Google" id="ProtNLM"/>
    </source>
</evidence>
<dbReference type="PANTHER" id="PTHR14113:SF6">
    <property type="entry name" value="PROTEIN PICCOLO"/>
    <property type="match status" value="1"/>
</dbReference>
<feature type="compositionally biased region" description="Low complexity" evidence="2">
    <location>
        <begin position="1477"/>
        <end position="1486"/>
    </location>
</feature>
<protein>
    <recommendedName>
        <fullName evidence="5">Piccolo presynaptic cytomatrix protein a</fullName>
    </recommendedName>
</protein>
<comment type="caution">
    <text evidence="3">The sequence shown here is derived from an EMBL/GenBank/DDBJ whole genome shotgun (WGS) entry which is preliminary data.</text>
</comment>
<dbReference type="GO" id="GO:0098978">
    <property type="term" value="C:glutamatergic synapse"/>
    <property type="evidence" value="ECO:0007669"/>
    <property type="project" value="TreeGrafter"/>
</dbReference>
<feature type="non-terminal residue" evidence="3">
    <location>
        <position position="1"/>
    </location>
</feature>